<dbReference type="PRINTS" id="PR00756">
    <property type="entry name" value="ALADIPTASE"/>
</dbReference>
<comment type="caution">
    <text evidence="11">The sequence shown here is derived from an EMBL/GenBank/DDBJ whole genome shotgun (WGS) entry which is preliminary data.</text>
</comment>
<keyword evidence="4 7" id="KW-0378">Hydrolase</keyword>
<dbReference type="SUPFAM" id="SSF55486">
    <property type="entry name" value="Metalloproteases ('zincins'), catalytic domain"/>
    <property type="match status" value="1"/>
</dbReference>
<dbReference type="Pfam" id="PF01433">
    <property type="entry name" value="Peptidase_M1"/>
    <property type="match status" value="1"/>
</dbReference>
<dbReference type="Gene3D" id="2.60.40.1730">
    <property type="entry name" value="tricorn interacting facor f3 domain"/>
    <property type="match status" value="1"/>
</dbReference>
<sequence>MTVSRLFPLALAFGVALIIAISTVFTFINGYREDLIYQIKRRGQTLKKNSKPNEEATSSYRLPKYIRPISYDIYIHPNLTTFKFSGNVKIKLRCYRQTKKVVLHTHDLRIGEIKIMDSKEKRLIISRGMRHGKRQQYVIIMKEDLRKMATYKLYLTFNGALSDGLEGFYKSSYKTRSGNVRYLATTQFEATNARSAFPCFDEPAFKAIFRITIVHDDSYRALSNMPLESCDRRYDGLLESHFRASAPMPTYLVTFIVCDFEHKEASTKSGKKIKVWSKPDAINSTDFALNAAKHALEYYEEFFNISYPLRKMDLIAIPDMGGAMENWGIITFRESAMLFDPITGSAADQKLVAMIVNHEVAHQWFGNLVTMSWWNDLWLNEGFAVYLEYLATDDLNYKWKRADEFMLDSLREALDFDSSLYTHPVSVEVQNPAQINEIVDKITYHKSSALIRMMQSFLGDETLRKGIEIYLRKHQFANAKVSDLWKAMSEASGNMVDVETVMESWINQDGFPLISISRNKVQKKDGKLSFIANQKRFLRDFTSSKLENDQSKERGWYIPLTYITEGSVGCPKTVWMNKTSSVTFELSSNPSGWIKANVGQTAFFRVNYDEENWKRLSQQLIHNHTALSELDRSGLIDDALNLARAGVLDYPIALHMTEYIRNERNYVPWAVMLRSLSYIDAMLTLRRSYKFYQQFIVEKLGPLKDSLGWEDSDELVDRVFRELMVSTLCFHNDEDTVNKLKLLFSDWMKTNGTQSVPSHLRKTMYIVAVKYGGEKEWEFFWRKYKQCKNAAQREKIITALGSAKSKQLLYRLLKHALDGRIVRTQDMIQIIGTVASNAKGRLLAWKFFKRNHEKITKRINSLFFTLGKDSRAVMFLLERVTENLNTAKLLKEVKDFIQRHHSMFSLQSNKKILETVKCNIHWMATKLTSVENWFEGRYRRQKQL</sequence>
<evidence type="ECO:0000256" key="1">
    <source>
        <dbReference type="ARBA" id="ARBA00010136"/>
    </source>
</evidence>
<dbReference type="Proteomes" id="UP001159427">
    <property type="component" value="Unassembled WGS sequence"/>
</dbReference>
<evidence type="ECO:0000313" key="11">
    <source>
        <dbReference type="EMBL" id="CAH3019863.1"/>
    </source>
</evidence>
<dbReference type="InterPro" id="IPR034016">
    <property type="entry name" value="M1_APN-typ"/>
</dbReference>
<dbReference type="SUPFAM" id="SSF63737">
    <property type="entry name" value="Leukotriene A4 hydrolase N-terminal domain"/>
    <property type="match status" value="1"/>
</dbReference>
<dbReference type="Gene3D" id="1.25.50.20">
    <property type="match status" value="1"/>
</dbReference>
<dbReference type="InterPro" id="IPR014782">
    <property type="entry name" value="Peptidase_M1_dom"/>
</dbReference>
<dbReference type="InterPro" id="IPR024571">
    <property type="entry name" value="ERAP1-like_C_dom"/>
</dbReference>
<feature type="domain" description="Aminopeptidase N-like N-terminal" evidence="10">
    <location>
        <begin position="68"/>
        <end position="252"/>
    </location>
</feature>
<dbReference type="InterPro" id="IPR045357">
    <property type="entry name" value="Aminopeptidase_N-like_N"/>
</dbReference>
<dbReference type="InterPro" id="IPR050344">
    <property type="entry name" value="Peptidase_M1_aminopeptidases"/>
</dbReference>
<dbReference type="Gene3D" id="2.60.40.1910">
    <property type="match status" value="1"/>
</dbReference>
<dbReference type="EMBL" id="CALNXI010000128">
    <property type="protein sequence ID" value="CAH3019863.1"/>
    <property type="molecule type" value="Genomic_DNA"/>
</dbReference>
<keyword evidence="3 7" id="KW-0479">Metal-binding</keyword>
<evidence type="ECO:0000259" key="9">
    <source>
        <dbReference type="Pfam" id="PF11838"/>
    </source>
</evidence>
<keyword evidence="5 7" id="KW-0862">Zinc</keyword>
<evidence type="ECO:0000256" key="3">
    <source>
        <dbReference type="ARBA" id="ARBA00022723"/>
    </source>
</evidence>
<keyword evidence="6 7" id="KW-0482">Metalloprotease</keyword>
<dbReference type="InterPro" id="IPR042097">
    <property type="entry name" value="Aminopeptidase_N-like_N_sf"/>
</dbReference>
<dbReference type="Pfam" id="PF11838">
    <property type="entry name" value="ERAP1_C"/>
    <property type="match status" value="1"/>
</dbReference>
<keyword evidence="2 7" id="KW-0645">Protease</keyword>
<protein>
    <recommendedName>
        <fullName evidence="7">Aminopeptidase</fullName>
        <ecNumber evidence="7">3.4.11.-</ecNumber>
    </recommendedName>
</protein>
<evidence type="ECO:0000256" key="7">
    <source>
        <dbReference type="RuleBase" id="RU364040"/>
    </source>
</evidence>
<dbReference type="EC" id="3.4.11.-" evidence="7"/>
<feature type="domain" description="Peptidase M1 membrane alanine aminopeptidase" evidence="8">
    <location>
        <begin position="287"/>
        <end position="505"/>
    </location>
</feature>
<name>A0ABN8LTH0_9CNID</name>
<comment type="similarity">
    <text evidence="1 7">Belongs to the peptidase M1 family.</text>
</comment>
<evidence type="ECO:0000259" key="8">
    <source>
        <dbReference type="Pfam" id="PF01433"/>
    </source>
</evidence>
<evidence type="ECO:0000256" key="6">
    <source>
        <dbReference type="ARBA" id="ARBA00023049"/>
    </source>
</evidence>
<evidence type="ECO:0000256" key="5">
    <source>
        <dbReference type="ARBA" id="ARBA00022833"/>
    </source>
</evidence>
<evidence type="ECO:0000256" key="2">
    <source>
        <dbReference type="ARBA" id="ARBA00022670"/>
    </source>
</evidence>
<keyword evidence="7" id="KW-0031">Aminopeptidase</keyword>
<evidence type="ECO:0000259" key="10">
    <source>
        <dbReference type="Pfam" id="PF17900"/>
    </source>
</evidence>
<evidence type="ECO:0000256" key="4">
    <source>
        <dbReference type="ARBA" id="ARBA00022801"/>
    </source>
</evidence>
<comment type="cofactor">
    <cofactor evidence="7">
        <name>Zn(2+)</name>
        <dbReference type="ChEBI" id="CHEBI:29105"/>
    </cofactor>
    <text evidence="7">Binds 1 zinc ion per subunit.</text>
</comment>
<dbReference type="PANTHER" id="PTHR11533">
    <property type="entry name" value="PROTEASE M1 ZINC METALLOPROTEASE"/>
    <property type="match status" value="1"/>
</dbReference>
<dbReference type="InterPro" id="IPR001930">
    <property type="entry name" value="Peptidase_M1"/>
</dbReference>
<dbReference type="Pfam" id="PF17900">
    <property type="entry name" value="Peptidase_M1_N"/>
    <property type="match status" value="1"/>
</dbReference>
<feature type="domain" description="ERAP1-like C-terminal" evidence="9">
    <location>
        <begin position="593"/>
        <end position="917"/>
    </location>
</feature>
<dbReference type="InterPro" id="IPR027268">
    <property type="entry name" value="Peptidase_M4/M1_CTD_sf"/>
</dbReference>
<dbReference type="Gene3D" id="1.10.390.10">
    <property type="entry name" value="Neutral Protease Domain 2"/>
    <property type="match status" value="1"/>
</dbReference>
<reference evidence="11 12" key="1">
    <citation type="submission" date="2022-05" db="EMBL/GenBank/DDBJ databases">
        <authorList>
            <consortium name="Genoscope - CEA"/>
            <person name="William W."/>
        </authorList>
    </citation>
    <scope>NUCLEOTIDE SEQUENCE [LARGE SCALE GENOMIC DNA]</scope>
</reference>
<proteinExistence type="inferred from homology"/>
<accession>A0ABN8LTH0</accession>
<dbReference type="PANTHER" id="PTHR11533:SF299">
    <property type="entry name" value="AMINOPEPTIDASE"/>
    <property type="match status" value="1"/>
</dbReference>
<gene>
    <name evidence="11" type="ORF">PEVE_00004502</name>
</gene>
<keyword evidence="12" id="KW-1185">Reference proteome</keyword>
<organism evidence="11 12">
    <name type="scientific">Porites evermanni</name>
    <dbReference type="NCBI Taxonomy" id="104178"/>
    <lineage>
        <taxon>Eukaryota</taxon>
        <taxon>Metazoa</taxon>
        <taxon>Cnidaria</taxon>
        <taxon>Anthozoa</taxon>
        <taxon>Hexacorallia</taxon>
        <taxon>Scleractinia</taxon>
        <taxon>Fungiina</taxon>
        <taxon>Poritidae</taxon>
        <taxon>Porites</taxon>
    </lineage>
</organism>
<evidence type="ECO:0000313" key="12">
    <source>
        <dbReference type="Proteomes" id="UP001159427"/>
    </source>
</evidence>
<dbReference type="CDD" id="cd09601">
    <property type="entry name" value="M1_APN-Q_like"/>
    <property type="match status" value="1"/>
</dbReference>